<comment type="caution">
    <text evidence="1">The sequence shown here is derived from an EMBL/GenBank/DDBJ whole genome shotgun (WGS) entry which is preliminary data.</text>
</comment>
<dbReference type="RefSeq" id="WP_279252276.1">
    <property type="nucleotide sequence ID" value="NZ_SHNP01000002.1"/>
</dbReference>
<protein>
    <submittedName>
        <fullName evidence="1">Uncharacterized protein</fullName>
    </submittedName>
</protein>
<evidence type="ECO:0000313" key="2">
    <source>
        <dbReference type="Proteomes" id="UP001143307"/>
    </source>
</evidence>
<dbReference type="Proteomes" id="UP001143307">
    <property type="component" value="Unassembled WGS sequence"/>
</dbReference>
<keyword evidence="2" id="KW-1185">Reference proteome</keyword>
<gene>
    <name evidence="1" type="ORF">EYC87_07135</name>
</gene>
<evidence type="ECO:0000313" key="1">
    <source>
        <dbReference type="EMBL" id="MCX2973358.1"/>
    </source>
</evidence>
<dbReference type="EMBL" id="SHNP01000002">
    <property type="protein sequence ID" value="MCX2973358.1"/>
    <property type="molecule type" value="Genomic_DNA"/>
</dbReference>
<sequence length="93" mass="10950">MKLIINEVAESYPFEKRLWDMSEVKIKFTTGQINAMAAHGKTKFIKPNKLAIYVVDDLSFGQMRQFEVYREEEGKSESRVFRNEQNAIEWLNS</sequence>
<proteinExistence type="predicted"/>
<name>A0ABT3STN9_9GAMM</name>
<accession>A0ABT3STN9</accession>
<reference evidence="1" key="1">
    <citation type="submission" date="2019-02" db="EMBL/GenBank/DDBJ databases">
        <authorList>
            <person name="Li S.-H."/>
        </authorList>
    </citation>
    <scope>NUCLEOTIDE SEQUENCE</scope>
    <source>
        <strain evidence="1">IMCC8485</strain>
    </source>
</reference>
<organism evidence="1 2">
    <name type="scientific">Candidatus Seongchinamella marina</name>
    <dbReference type="NCBI Taxonomy" id="2518990"/>
    <lineage>
        <taxon>Bacteria</taxon>
        <taxon>Pseudomonadati</taxon>
        <taxon>Pseudomonadota</taxon>
        <taxon>Gammaproteobacteria</taxon>
        <taxon>Cellvibrionales</taxon>
        <taxon>Halieaceae</taxon>
        <taxon>Seongchinamella</taxon>
    </lineage>
</organism>